<keyword evidence="2" id="KW-1133">Transmembrane helix</keyword>
<feature type="transmembrane region" description="Helical" evidence="2">
    <location>
        <begin position="237"/>
        <end position="260"/>
    </location>
</feature>
<evidence type="ECO:0000313" key="3">
    <source>
        <dbReference type="EMBL" id="CAD2176949.1"/>
    </source>
</evidence>
<keyword evidence="1" id="KW-0175">Coiled coil</keyword>
<evidence type="ECO:0000256" key="1">
    <source>
        <dbReference type="SAM" id="Coils"/>
    </source>
</evidence>
<reference evidence="3 4" key="1">
    <citation type="submission" date="2020-08" db="EMBL/GenBank/DDBJ databases">
        <authorList>
            <person name="Koutsovoulos G."/>
            <person name="Danchin GJ E."/>
        </authorList>
    </citation>
    <scope>NUCLEOTIDE SEQUENCE [LARGE SCALE GENOMIC DNA]</scope>
</reference>
<comment type="caution">
    <text evidence="3">The sequence shown here is derived from an EMBL/GenBank/DDBJ whole genome shotgun (WGS) entry which is preliminary data.</text>
</comment>
<sequence length="272" mass="31313">MGNAKRPCTSISGDSESDKIPILSTEQIEQISLNVVQLLKPIIETTIKTLFEQFQQSSQINNNNQFLSEPKQSTSRWGCPPNLMPPKILQAATIIEQLQQPKFDENLKELYNKKSYYAVIERFPEMETEQEDIKNIERNVQIVINNKNFKEAKTFEVKRHGIKKHNNYHRIIKVKFTTPSAAQSFINQYRLLHQPILGGHSPFARRDLTPPELQLQNYLKKQVKEINEKHGNGTACYPFFSIIISTLCTVGAVILVPFLFSYIQIYTVTITD</sequence>
<proteinExistence type="predicted"/>
<evidence type="ECO:0000256" key="2">
    <source>
        <dbReference type="SAM" id="Phobius"/>
    </source>
</evidence>
<evidence type="ECO:0000313" key="4">
    <source>
        <dbReference type="Proteomes" id="UP000580250"/>
    </source>
</evidence>
<keyword evidence="2" id="KW-0812">Transmembrane</keyword>
<name>A0A6V7VQ64_MELEN</name>
<accession>A0A6V7VQ64</accession>
<keyword evidence="2" id="KW-0472">Membrane</keyword>
<protein>
    <submittedName>
        <fullName evidence="3">Uncharacterized protein</fullName>
    </submittedName>
</protein>
<organism evidence="3 4">
    <name type="scientific">Meloidogyne enterolobii</name>
    <name type="common">Root-knot nematode worm</name>
    <name type="synonym">Meloidogyne mayaguensis</name>
    <dbReference type="NCBI Taxonomy" id="390850"/>
    <lineage>
        <taxon>Eukaryota</taxon>
        <taxon>Metazoa</taxon>
        <taxon>Ecdysozoa</taxon>
        <taxon>Nematoda</taxon>
        <taxon>Chromadorea</taxon>
        <taxon>Rhabditida</taxon>
        <taxon>Tylenchina</taxon>
        <taxon>Tylenchomorpha</taxon>
        <taxon>Tylenchoidea</taxon>
        <taxon>Meloidogynidae</taxon>
        <taxon>Meloidogyninae</taxon>
        <taxon>Meloidogyne</taxon>
    </lineage>
</organism>
<dbReference type="Proteomes" id="UP000580250">
    <property type="component" value="Unassembled WGS sequence"/>
</dbReference>
<feature type="coiled-coil region" evidence="1">
    <location>
        <begin position="126"/>
        <end position="153"/>
    </location>
</feature>
<dbReference type="AlphaFoldDB" id="A0A6V7VQ64"/>
<dbReference type="EMBL" id="CAJEWN010000287">
    <property type="protein sequence ID" value="CAD2176949.1"/>
    <property type="molecule type" value="Genomic_DNA"/>
</dbReference>
<gene>
    <name evidence="3" type="ORF">MENT_LOCUS28791</name>
</gene>